<organism evidence="5 6">
    <name type="scientific">Shimia isoporae</name>
    <dbReference type="NCBI Taxonomy" id="647720"/>
    <lineage>
        <taxon>Bacteria</taxon>
        <taxon>Pseudomonadati</taxon>
        <taxon>Pseudomonadota</taxon>
        <taxon>Alphaproteobacteria</taxon>
        <taxon>Rhodobacterales</taxon>
        <taxon>Roseobacteraceae</taxon>
    </lineage>
</organism>
<dbReference type="GO" id="GO:0032259">
    <property type="term" value="P:methylation"/>
    <property type="evidence" value="ECO:0007669"/>
    <property type="project" value="UniProtKB-KW"/>
</dbReference>
<evidence type="ECO:0000259" key="4">
    <source>
        <dbReference type="Pfam" id="PF13649"/>
    </source>
</evidence>
<name>A0A4R1NUW5_9RHOB</name>
<proteinExistence type="predicted"/>
<dbReference type="Gene3D" id="3.40.50.150">
    <property type="entry name" value="Vaccinia Virus protein VP39"/>
    <property type="match status" value="2"/>
</dbReference>
<dbReference type="InterPro" id="IPR013216">
    <property type="entry name" value="Methyltransf_11"/>
</dbReference>
<feature type="region of interest" description="Disordered" evidence="2">
    <location>
        <begin position="257"/>
        <end position="303"/>
    </location>
</feature>
<dbReference type="CDD" id="cd02440">
    <property type="entry name" value="AdoMet_MTases"/>
    <property type="match status" value="2"/>
</dbReference>
<dbReference type="Pfam" id="PF13649">
    <property type="entry name" value="Methyltransf_25"/>
    <property type="match status" value="1"/>
</dbReference>
<keyword evidence="6" id="KW-1185">Reference proteome</keyword>
<feature type="domain" description="Methyltransferase type 11" evidence="3">
    <location>
        <begin position="388"/>
        <end position="483"/>
    </location>
</feature>
<gene>
    <name evidence="5" type="ORF">BXY66_1091</name>
</gene>
<feature type="domain" description="Methyltransferase" evidence="4">
    <location>
        <begin position="67"/>
        <end position="147"/>
    </location>
</feature>
<keyword evidence="5" id="KW-0489">Methyltransferase</keyword>
<dbReference type="InterPro" id="IPR029063">
    <property type="entry name" value="SAM-dependent_MTases_sf"/>
</dbReference>
<dbReference type="RefSeq" id="WP_132859124.1">
    <property type="nucleotide sequence ID" value="NZ_SMGR01000001.1"/>
</dbReference>
<dbReference type="EMBL" id="SMGR01000001">
    <property type="protein sequence ID" value="TCL09048.1"/>
    <property type="molecule type" value="Genomic_DNA"/>
</dbReference>
<feature type="compositionally biased region" description="Basic and acidic residues" evidence="2">
    <location>
        <begin position="265"/>
        <end position="278"/>
    </location>
</feature>
<dbReference type="Pfam" id="PF08241">
    <property type="entry name" value="Methyltransf_11"/>
    <property type="match status" value="1"/>
</dbReference>
<accession>A0A4R1NUW5</accession>
<evidence type="ECO:0000256" key="1">
    <source>
        <dbReference type="ARBA" id="ARBA00022679"/>
    </source>
</evidence>
<dbReference type="InterPro" id="IPR041698">
    <property type="entry name" value="Methyltransf_25"/>
</dbReference>
<comment type="caution">
    <text evidence="5">The sequence shown here is derived from an EMBL/GenBank/DDBJ whole genome shotgun (WGS) entry which is preliminary data.</text>
</comment>
<dbReference type="OrthoDB" id="9811589at2"/>
<reference evidence="5 6" key="1">
    <citation type="submission" date="2019-03" db="EMBL/GenBank/DDBJ databases">
        <title>Genomic Encyclopedia of Archaeal and Bacterial Type Strains, Phase II (KMG-II): from individual species to whole genera.</title>
        <authorList>
            <person name="Goeker M."/>
        </authorList>
    </citation>
    <scope>NUCLEOTIDE SEQUENCE [LARGE SCALE GENOMIC DNA]</scope>
    <source>
        <strain evidence="5 6">DSM 26433</strain>
    </source>
</reference>
<dbReference type="SUPFAM" id="SSF53335">
    <property type="entry name" value="S-adenosyl-L-methionine-dependent methyltransferases"/>
    <property type="match status" value="2"/>
</dbReference>
<dbReference type="PANTHER" id="PTHR43861">
    <property type="entry name" value="TRANS-ACONITATE 2-METHYLTRANSFERASE-RELATED"/>
    <property type="match status" value="1"/>
</dbReference>
<keyword evidence="1 5" id="KW-0808">Transferase</keyword>
<sequence>MSKSTRNIVSEIEALAPWHHTIELGGGISTQSAKSSANGILQYDPSKLFFSVIDKIFPDGLAGRSFLDCGCNAGGVALAAHERGAGRIYGFDARSNWIEQASLVLRHKTNAPQNILLEHASLSELETHDAEYDVTWFGNLFQHLATPVEGLKFAADRTREVLVLTTACAAYDAREPESPNIELVVEKSSHPLSGIDGFGSLPSGPEVIEGILSWLGFVDIRVVRWRHLTPKQSEGKSEAPPRGRLVIVAAKQSGLLRNLPNLTHPTDRACEAGSEPRPRQFSNGGRRGRAENPPLGWQDTSPFETTEAPAAWDQTRLADIEPQKLPNILKTLDLKAASSRDTAAIPTPKDKEKHDEDSDLQYWLSGLRDYTLISRQLEALNHSTKRLLDIGCSSGRILRHFAFQSDVPELWGVDEQHRQVRFVNTHLPPSTRAIAVQDIPSLPLEDNYFDVITALSNGSRLEPLETAFLAELRRVLRPGGIVFLTVDESRLKKEPLCEETEELGLLSQSRGVHHPSLSNQIWGRIFSKAEFLPTENTEQSLLILQK</sequence>
<dbReference type="Proteomes" id="UP000295673">
    <property type="component" value="Unassembled WGS sequence"/>
</dbReference>
<evidence type="ECO:0000259" key="3">
    <source>
        <dbReference type="Pfam" id="PF08241"/>
    </source>
</evidence>
<evidence type="ECO:0000313" key="5">
    <source>
        <dbReference type="EMBL" id="TCL09048.1"/>
    </source>
</evidence>
<evidence type="ECO:0000256" key="2">
    <source>
        <dbReference type="SAM" id="MobiDB-lite"/>
    </source>
</evidence>
<protein>
    <submittedName>
        <fullName evidence="5">Methyltransferase family protein</fullName>
    </submittedName>
</protein>
<dbReference type="GO" id="GO:0008757">
    <property type="term" value="F:S-adenosylmethionine-dependent methyltransferase activity"/>
    <property type="evidence" value="ECO:0007669"/>
    <property type="project" value="InterPro"/>
</dbReference>
<dbReference type="AlphaFoldDB" id="A0A4R1NUW5"/>
<evidence type="ECO:0000313" key="6">
    <source>
        <dbReference type="Proteomes" id="UP000295673"/>
    </source>
</evidence>